<protein>
    <submittedName>
        <fullName evidence="1">Uncharacterized protein</fullName>
    </submittedName>
</protein>
<gene>
    <name evidence="1" type="ORF">KY290_003570</name>
</gene>
<keyword evidence="2" id="KW-1185">Reference proteome</keyword>
<evidence type="ECO:0000313" key="2">
    <source>
        <dbReference type="Proteomes" id="UP000826656"/>
    </source>
</evidence>
<proteinExistence type="predicted"/>
<comment type="caution">
    <text evidence="1">The sequence shown here is derived from an EMBL/GenBank/DDBJ whole genome shotgun (WGS) entry which is preliminary data.</text>
</comment>
<dbReference type="EMBL" id="JAIVGD010000001">
    <property type="protein sequence ID" value="KAH0783972.1"/>
    <property type="molecule type" value="Genomic_DNA"/>
</dbReference>
<accession>A0ABQ7WTA2</accession>
<reference evidence="1 2" key="1">
    <citation type="journal article" date="2021" name="bioRxiv">
        <title>Chromosome-scale and haplotype-resolved genome assembly of a tetraploid potato cultivar.</title>
        <authorList>
            <person name="Sun H."/>
            <person name="Jiao W.-B."/>
            <person name="Krause K."/>
            <person name="Campoy J.A."/>
            <person name="Goel M."/>
            <person name="Folz-Donahue K."/>
            <person name="Kukat C."/>
            <person name="Huettel B."/>
            <person name="Schneeberger K."/>
        </authorList>
    </citation>
    <scope>NUCLEOTIDE SEQUENCE [LARGE SCALE GENOMIC DNA]</scope>
    <source>
        <strain evidence="1">SolTubOtavaFocal</strain>
        <tissue evidence="1">Leaves</tissue>
    </source>
</reference>
<dbReference type="Proteomes" id="UP000826656">
    <property type="component" value="Unassembled WGS sequence"/>
</dbReference>
<evidence type="ECO:0000313" key="1">
    <source>
        <dbReference type="EMBL" id="KAH0783972.1"/>
    </source>
</evidence>
<sequence>MKRDREGKYQNYGVTLSARTDSFANARDQTPLMERLSIIELFKISLRLIIGKKRRDTYFREKDDDIGKSNRMPNVDLTWSREDVPGDVIDMPTYDQHLEYKEKDIKTSEED</sequence>
<name>A0ABQ7WTA2_SOLTU</name>
<organism evidence="1 2">
    <name type="scientific">Solanum tuberosum</name>
    <name type="common">Potato</name>
    <dbReference type="NCBI Taxonomy" id="4113"/>
    <lineage>
        <taxon>Eukaryota</taxon>
        <taxon>Viridiplantae</taxon>
        <taxon>Streptophyta</taxon>
        <taxon>Embryophyta</taxon>
        <taxon>Tracheophyta</taxon>
        <taxon>Spermatophyta</taxon>
        <taxon>Magnoliopsida</taxon>
        <taxon>eudicotyledons</taxon>
        <taxon>Gunneridae</taxon>
        <taxon>Pentapetalae</taxon>
        <taxon>asterids</taxon>
        <taxon>lamiids</taxon>
        <taxon>Solanales</taxon>
        <taxon>Solanaceae</taxon>
        <taxon>Solanoideae</taxon>
        <taxon>Solaneae</taxon>
        <taxon>Solanum</taxon>
    </lineage>
</organism>